<evidence type="ECO:0000256" key="1">
    <source>
        <dbReference type="ARBA" id="ARBA00001286"/>
    </source>
</evidence>
<organism evidence="11 12">
    <name type="scientific">Adhaeribacter rhizoryzae</name>
    <dbReference type="NCBI Taxonomy" id="2607907"/>
    <lineage>
        <taxon>Bacteria</taxon>
        <taxon>Pseudomonadati</taxon>
        <taxon>Bacteroidota</taxon>
        <taxon>Cytophagia</taxon>
        <taxon>Cytophagales</taxon>
        <taxon>Hymenobacteraceae</taxon>
        <taxon>Adhaeribacter</taxon>
    </lineage>
</organism>
<comment type="similarity">
    <text evidence="2 8">Belongs to the MGMT family.</text>
</comment>
<dbReference type="InterPro" id="IPR036388">
    <property type="entry name" value="WH-like_DNA-bd_sf"/>
</dbReference>
<dbReference type="GO" id="GO:0006307">
    <property type="term" value="P:DNA alkylation repair"/>
    <property type="evidence" value="ECO:0007669"/>
    <property type="project" value="UniProtKB-UniRule"/>
</dbReference>
<dbReference type="Proteomes" id="UP000323426">
    <property type="component" value="Unassembled WGS sequence"/>
</dbReference>
<dbReference type="CDD" id="cd06445">
    <property type="entry name" value="ATase"/>
    <property type="match status" value="1"/>
</dbReference>
<evidence type="ECO:0000256" key="8">
    <source>
        <dbReference type="HAMAP-Rule" id="MF_00772"/>
    </source>
</evidence>
<protein>
    <recommendedName>
        <fullName evidence="8">Methylated-DNA--protein-cysteine methyltransferase</fullName>
        <ecNumber evidence="8">2.1.1.63</ecNumber>
    </recommendedName>
    <alternativeName>
        <fullName evidence="8">6-O-methylguanine-DNA methyltransferase</fullName>
        <shortName evidence="8">MGMT</shortName>
    </alternativeName>
    <alternativeName>
        <fullName evidence="8">O-6-methylguanine-DNA-alkyltransferase</fullName>
    </alternativeName>
</protein>
<feature type="domain" description="Methylguanine DNA methyltransferase ribonuclease-like" evidence="10">
    <location>
        <begin position="4"/>
        <end position="69"/>
    </location>
</feature>
<evidence type="ECO:0000256" key="6">
    <source>
        <dbReference type="ARBA" id="ARBA00023204"/>
    </source>
</evidence>
<evidence type="ECO:0000313" key="11">
    <source>
        <dbReference type="EMBL" id="KAA5544203.1"/>
    </source>
</evidence>
<dbReference type="InterPro" id="IPR008332">
    <property type="entry name" value="MethylG_MeTrfase_N"/>
</dbReference>
<dbReference type="Pfam" id="PF01035">
    <property type="entry name" value="DNA_binding_1"/>
    <property type="match status" value="1"/>
</dbReference>
<keyword evidence="6 8" id="KW-0234">DNA repair</keyword>
<comment type="miscellaneous">
    <text evidence="8">This enzyme catalyzes only one turnover and therefore is not strictly catalytic. According to one definition, an enzyme is a biocatalyst that acts repeatedly and over many reaction cycles.</text>
</comment>
<reference evidence="11 12" key="1">
    <citation type="submission" date="2019-09" db="EMBL/GenBank/DDBJ databases">
        <title>Genome sequence and assembly of Adhaeribacter sp.</title>
        <authorList>
            <person name="Chhetri G."/>
        </authorList>
    </citation>
    <scope>NUCLEOTIDE SEQUENCE [LARGE SCALE GENOMIC DNA]</scope>
    <source>
        <strain evidence="11 12">DK36</strain>
    </source>
</reference>
<dbReference type="PANTHER" id="PTHR10815">
    <property type="entry name" value="METHYLATED-DNA--PROTEIN-CYSTEINE METHYLTRANSFERASE"/>
    <property type="match status" value="1"/>
</dbReference>
<comment type="caution">
    <text evidence="11">The sequence shown here is derived from an EMBL/GenBank/DDBJ whole genome shotgun (WGS) entry which is preliminary data.</text>
</comment>
<accession>A0A5M6D9Y6</accession>
<dbReference type="FunFam" id="1.10.10.10:FF:000214">
    <property type="entry name" value="Methylated-DNA--protein-cysteine methyltransferase"/>
    <property type="match status" value="1"/>
</dbReference>
<dbReference type="GO" id="GO:0032259">
    <property type="term" value="P:methylation"/>
    <property type="evidence" value="ECO:0007669"/>
    <property type="project" value="UniProtKB-KW"/>
</dbReference>
<dbReference type="HAMAP" id="MF_00772">
    <property type="entry name" value="OGT"/>
    <property type="match status" value="1"/>
</dbReference>
<dbReference type="Gene3D" id="1.10.10.10">
    <property type="entry name" value="Winged helix-like DNA-binding domain superfamily/Winged helix DNA-binding domain"/>
    <property type="match status" value="1"/>
</dbReference>
<evidence type="ECO:0000256" key="2">
    <source>
        <dbReference type="ARBA" id="ARBA00008711"/>
    </source>
</evidence>
<dbReference type="PANTHER" id="PTHR10815:SF13">
    <property type="entry name" value="METHYLATED-DNA--PROTEIN-CYSTEINE METHYLTRANSFERASE"/>
    <property type="match status" value="1"/>
</dbReference>
<dbReference type="SUPFAM" id="SSF46767">
    <property type="entry name" value="Methylated DNA-protein cysteine methyltransferase, C-terminal domain"/>
    <property type="match status" value="1"/>
</dbReference>
<name>A0A5M6D9Y6_9BACT</name>
<dbReference type="Pfam" id="PF02870">
    <property type="entry name" value="Methyltransf_1N"/>
    <property type="match status" value="1"/>
</dbReference>
<dbReference type="InterPro" id="IPR036631">
    <property type="entry name" value="MGMT_N_sf"/>
</dbReference>
<dbReference type="InterPro" id="IPR036217">
    <property type="entry name" value="MethylDNA_cys_MeTrfase_DNAb"/>
</dbReference>
<proteinExistence type="inferred from homology"/>
<evidence type="ECO:0000256" key="7">
    <source>
        <dbReference type="ARBA" id="ARBA00049348"/>
    </source>
</evidence>
<dbReference type="Gene3D" id="3.30.160.70">
    <property type="entry name" value="Methylated DNA-protein cysteine methyltransferase domain"/>
    <property type="match status" value="1"/>
</dbReference>
<keyword evidence="3 8" id="KW-0489">Methyltransferase</keyword>
<dbReference type="EC" id="2.1.1.63" evidence="8"/>
<dbReference type="InterPro" id="IPR014048">
    <property type="entry name" value="MethylDNA_cys_MeTrfase_DNA-bd"/>
</dbReference>
<keyword evidence="4 8" id="KW-0808">Transferase</keyword>
<comment type="catalytic activity">
    <reaction evidence="7 8">
        <text>a 6-O-methyl-2'-deoxyguanosine in DNA + L-cysteinyl-[protein] = S-methyl-L-cysteinyl-[protein] + a 2'-deoxyguanosine in DNA</text>
        <dbReference type="Rhea" id="RHEA:24000"/>
        <dbReference type="Rhea" id="RHEA-COMP:10131"/>
        <dbReference type="Rhea" id="RHEA-COMP:10132"/>
        <dbReference type="Rhea" id="RHEA-COMP:11367"/>
        <dbReference type="Rhea" id="RHEA-COMP:11368"/>
        <dbReference type="ChEBI" id="CHEBI:29950"/>
        <dbReference type="ChEBI" id="CHEBI:82612"/>
        <dbReference type="ChEBI" id="CHEBI:85445"/>
        <dbReference type="ChEBI" id="CHEBI:85448"/>
        <dbReference type="EC" id="2.1.1.63"/>
    </reaction>
</comment>
<dbReference type="SUPFAM" id="SSF53155">
    <property type="entry name" value="Methylated DNA-protein cysteine methyltransferase domain"/>
    <property type="match status" value="1"/>
</dbReference>
<evidence type="ECO:0000259" key="9">
    <source>
        <dbReference type="Pfam" id="PF01035"/>
    </source>
</evidence>
<evidence type="ECO:0000256" key="3">
    <source>
        <dbReference type="ARBA" id="ARBA00022603"/>
    </source>
</evidence>
<keyword evidence="8" id="KW-0963">Cytoplasm</keyword>
<comment type="subcellular location">
    <subcellularLocation>
        <location evidence="8">Cytoplasm</location>
    </subcellularLocation>
</comment>
<keyword evidence="5 8" id="KW-0227">DNA damage</keyword>
<dbReference type="AlphaFoldDB" id="A0A5M6D9Y6"/>
<evidence type="ECO:0000256" key="5">
    <source>
        <dbReference type="ARBA" id="ARBA00022763"/>
    </source>
</evidence>
<evidence type="ECO:0000256" key="4">
    <source>
        <dbReference type="ARBA" id="ARBA00022679"/>
    </source>
</evidence>
<comment type="catalytic activity">
    <reaction evidence="1 8">
        <text>a 4-O-methyl-thymidine in DNA + L-cysteinyl-[protein] = a thymidine in DNA + S-methyl-L-cysteinyl-[protein]</text>
        <dbReference type="Rhea" id="RHEA:53428"/>
        <dbReference type="Rhea" id="RHEA-COMP:10131"/>
        <dbReference type="Rhea" id="RHEA-COMP:10132"/>
        <dbReference type="Rhea" id="RHEA-COMP:13555"/>
        <dbReference type="Rhea" id="RHEA-COMP:13556"/>
        <dbReference type="ChEBI" id="CHEBI:29950"/>
        <dbReference type="ChEBI" id="CHEBI:82612"/>
        <dbReference type="ChEBI" id="CHEBI:137386"/>
        <dbReference type="ChEBI" id="CHEBI:137387"/>
        <dbReference type="EC" id="2.1.1.63"/>
    </reaction>
</comment>
<dbReference type="RefSeq" id="WP_150089302.1">
    <property type="nucleotide sequence ID" value="NZ_VWSF01000011.1"/>
</dbReference>
<comment type="function">
    <text evidence="8">Involved in the cellular defense against the biological effects of O6-methylguanine (O6-MeG) and O4-methylthymine (O4-MeT) in DNA. Repairs the methylated nucleobase in DNA by stoichiometrically transferring the methyl group to a cysteine residue in the enzyme. This is a suicide reaction: the enzyme is irreversibly inactivated.</text>
</comment>
<dbReference type="EMBL" id="VWSF01000011">
    <property type="protein sequence ID" value="KAA5544203.1"/>
    <property type="molecule type" value="Genomic_DNA"/>
</dbReference>
<feature type="active site" description="Nucleophile; methyl group acceptor" evidence="8">
    <location>
        <position position="125"/>
    </location>
</feature>
<dbReference type="InterPro" id="IPR023546">
    <property type="entry name" value="MGMT"/>
</dbReference>
<dbReference type="NCBIfam" id="TIGR00589">
    <property type="entry name" value="ogt"/>
    <property type="match status" value="1"/>
</dbReference>
<gene>
    <name evidence="11" type="ORF">F0145_14945</name>
</gene>
<evidence type="ECO:0000313" key="12">
    <source>
        <dbReference type="Proteomes" id="UP000323426"/>
    </source>
</evidence>
<evidence type="ECO:0000259" key="10">
    <source>
        <dbReference type="Pfam" id="PF02870"/>
    </source>
</evidence>
<sequence>MEKIFRAYYLSPIGTVEITATEEAIVSVLFTEETAQPNAPNLPICLTDCLQQLNQYFAGERKTFELPVASAGTNFQEQVWHQLEKINFGQTLSYYDLSVQLGNLGAIRAVGSANGKNKLLLIRPCHRVIGANGQLVGYAGGLWRKKWLLAHERKINGTHQLTLFG</sequence>
<keyword evidence="12" id="KW-1185">Reference proteome</keyword>
<dbReference type="GO" id="GO:0005737">
    <property type="term" value="C:cytoplasm"/>
    <property type="evidence" value="ECO:0007669"/>
    <property type="project" value="UniProtKB-SubCell"/>
</dbReference>
<dbReference type="GO" id="GO:0003908">
    <property type="term" value="F:methylated-DNA-[protein]-cysteine S-methyltransferase activity"/>
    <property type="evidence" value="ECO:0007669"/>
    <property type="project" value="UniProtKB-UniRule"/>
</dbReference>
<feature type="domain" description="Methylated-DNA-[protein]-cysteine S-methyltransferase DNA binding" evidence="9">
    <location>
        <begin position="74"/>
        <end position="153"/>
    </location>
</feature>